<dbReference type="PANTHER" id="PTHR35910">
    <property type="entry name" value="2EXR DOMAIN-CONTAINING PROTEIN"/>
    <property type="match status" value="1"/>
</dbReference>
<accession>A0A5M9JZY7</accession>
<dbReference type="PANTHER" id="PTHR35910:SF6">
    <property type="entry name" value="2EXR DOMAIN-CONTAINING PROTEIN"/>
    <property type="match status" value="1"/>
</dbReference>
<gene>
    <name evidence="2" type="ORF">EYC84_003764</name>
</gene>
<dbReference type="InterPro" id="IPR045518">
    <property type="entry name" value="2EXR"/>
</dbReference>
<sequence length="306" mass="36005">MSSASTTPLKSFSDLPPEIRCQIWSLSLLEERIVPFRVSINTHTREIPGIYSFRALPPPNLLHVCHESRQETLRYFRQGSWRSEADPAKNPALCGYSRGWWNLSMDIIYVPYWLPPNDLPPGVESISTMDAKRQDLNIVYPNPLFRQRMKDIQHFACSMKGATIRWQWDSHQRAGQSWNWNWMASWLQGLPNLKILTWIVDYTTYRYKKDGPQWIDHPDFPVEGAWRNHSTRWDMTPSKIRSGLQEGFAFVKSVSNDPDWKVPQVRIVLDVEDQEECLRREQRYRKRETDVVGREVRDLVDDAMPT</sequence>
<reference evidence="2 3" key="1">
    <citation type="submission" date="2019-06" db="EMBL/GenBank/DDBJ databases">
        <title>Genome Sequence of the Brown Rot Fungal Pathogen Monilinia fructicola.</title>
        <authorList>
            <person name="De Miccolis Angelini R.M."/>
            <person name="Landi L."/>
            <person name="Abate D."/>
            <person name="Pollastro S."/>
            <person name="Romanazzi G."/>
            <person name="Faretra F."/>
        </authorList>
    </citation>
    <scope>NUCLEOTIDE SEQUENCE [LARGE SCALE GENOMIC DNA]</scope>
    <source>
        <strain evidence="2 3">Mfrc123</strain>
    </source>
</reference>
<organism evidence="2 3">
    <name type="scientific">Monilinia fructicola</name>
    <name type="common">Brown rot fungus</name>
    <name type="synonym">Ciboria fructicola</name>
    <dbReference type="NCBI Taxonomy" id="38448"/>
    <lineage>
        <taxon>Eukaryota</taxon>
        <taxon>Fungi</taxon>
        <taxon>Dikarya</taxon>
        <taxon>Ascomycota</taxon>
        <taxon>Pezizomycotina</taxon>
        <taxon>Leotiomycetes</taxon>
        <taxon>Helotiales</taxon>
        <taxon>Sclerotiniaceae</taxon>
        <taxon>Monilinia</taxon>
    </lineage>
</organism>
<dbReference type="Pfam" id="PF20150">
    <property type="entry name" value="2EXR"/>
    <property type="match status" value="1"/>
</dbReference>
<comment type="caution">
    <text evidence="2">The sequence shown here is derived from an EMBL/GenBank/DDBJ whole genome shotgun (WGS) entry which is preliminary data.</text>
</comment>
<name>A0A5M9JZY7_MONFR</name>
<keyword evidence="3" id="KW-1185">Reference proteome</keyword>
<proteinExistence type="predicted"/>
<evidence type="ECO:0000259" key="1">
    <source>
        <dbReference type="Pfam" id="PF20150"/>
    </source>
</evidence>
<dbReference type="Proteomes" id="UP000322873">
    <property type="component" value="Unassembled WGS sequence"/>
</dbReference>
<dbReference type="AlphaFoldDB" id="A0A5M9JZY7"/>
<dbReference type="EMBL" id="VICG01000004">
    <property type="protein sequence ID" value="KAA8573272.1"/>
    <property type="molecule type" value="Genomic_DNA"/>
</dbReference>
<evidence type="ECO:0000313" key="2">
    <source>
        <dbReference type="EMBL" id="KAA8573272.1"/>
    </source>
</evidence>
<protein>
    <recommendedName>
        <fullName evidence="1">2EXR domain-containing protein</fullName>
    </recommendedName>
</protein>
<dbReference type="VEuPathDB" id="FungiDB:MFRU_025g00750"/>
<evidence type="ECO:0000313" key="3">
    <source>
        <dbReference type="Proteomes" id="UP000322873"/>
    </source>
</evidence>
<feature type="domain" description="2EXR" evidence="1">
    <location>
        <begin position="11"/>
        <end position="108"/>
    </location>
</feature>